<dbReference type="InterPro" id="IPR011990">
    <property type="entry name" value="TPR-like_helical_dom_sf"/>
</dbReference>
<comment type="caution">
    <text evidence="2">The sequence shown here is derived from an EMBL/GenBank/DDBJ whole genome shotgun (WGS) entry which is preliminary data.</text>
</comment>
<dbReference type="Proteomes" id="UP001501410">
    <property type="component" value="Unassembled WGS sequence"/>
</dbReference>
<feature type="repeat" description="TPR" evidence="1">
    <location>
        <begin position="166"/>
        <end position="199"/>
    </location>
</feature>
<evidence type="ECO:0008006" key="4">
    <source>
        <dbReference type="Google" id="ProtNLM"/>
    </source>
</evidence>
<dbReference type="EMBL" id="BAABEZ010000014">
    <property type="protein sequence ID" value="GAA4452234.1"/>
    <property type="molecule type" value="Genomic_DNA"/>
</dbReference>
<keyword evidence="1" id="KW-0802">TPR repeat</keyword>
<protein>
    <recommendedName>
        <fullName evidence="4">Tetratricopeptide repeat protein</fullName>
    </recommendedName>
</protein>
<dbReference type="SUPFAM" id="SSF48452">
    <property type="entry name" value="TPR-like"/>
    <property type="match status" value="1"/>
</dbReference>
<organism evidence="2 3">
    <name type="scientific">Rurimicrobium arvi</name>
    <dbReference type="NCBI Taxonomy" id="2049916"/>
    <lineage>
        <taxon>Bacteria</taxon>
        <taxon>Pseudomonadati</taxon>
        <taxon>Bacteroidota</taxon>
        <taxon>Chitinophagia</taxon>
        <taxon>Chitinophagales</taxon>
        <taxon>Chitinophagaceae</taxon>
        <taxon>Rurimicrobium</taxon>
    </lineage>
</organism>
<evidence type="ECO:0000256" key="1">
    <source>
        <dbReference type="PROSITE-ProRule" id="PRU00339"/>
    </source>
</evidence>
<dbReference type="InterPro" id="IPR019734">
    <property type="entry name" value="TPR_rpt"/>
</dbReference>
<reference evidence="3" key="1">
    <citation type="journal article" date="2019" name="Int. J. Syst. Evol. Microbiol.">
        <title>The Global Catalogue of Microorganisms (GCM) 10K type strain sequencing project: providing services to taxonomists for standard genome sequencing and annotation.</title>
        <authorList>
            <consortium name="The Broad Institute Genomics Platform"/>
            <consortium name="The Broad Institute Genome Sequencing Center for Infectious Disease"/>
            <person name="Wu L."/>
            <person name="Ma J."/>
        </authorList>
    </citation>
    <scope>NUCLEOTIDE SEQUENCE [LARGE SCALE GENOMIC DNA]</scope>
    <source>
        <strain evidence="3">JCM 31921</strain>
    </source>
</reference>
<evidence type="ECO:0000313" key="3">
    <source>
        <dbReference type="Proteomes" id="UP001501410"/>
    </source>
</evidence>
<name>A0ABP8MP58_9BACT</name>
<dbReference type="Gene3D" id="1.25.40.10">
    <property type="entry name" value="Tetratricopeptide repeat domain"/>
    <property type="match status" value="2"/>
</dbReference>
<keyword evidence="3" id="KW-1185">Reference proteome</keyword>
<evidence type="ECO:0000313" key="2">
    <source>
        <dbReference type="EMBL" id="GAA4452234.1"/>
    </source>
</evidence>
<accession>A0ABP8MP58</accession>
<sequence length="247" mass="27568">MSGRGPMQQQMQAASLDLDSFENAVKRGFPQHALASFQKVERQLQSTHDSSQMQPLFQEMGDIYKEHKNLPLAAYYYYLSAKLANSEKSLTFAAQLLLDLARKEHEEGLQHWEAANAIAGFEKLLQLNPGNDSARISLAECYFGTGEAMKGVVLLKEITNKDPENKAANLLLGQQGLVSGQFDKAKQRFETVLKNDPENLEAMLGLAEALKGTGEKEKAIALLQDCKKLIKNPEFAKDIDEYIKTFK</sequence>
<gene>
    <name evidence="2" type="ORF">GCM10023092_10890</name>
</gene>
<dbReference type="PROSITE" id="PS50005">
    <property type="entry name" value="TPR"/>
    <property type="match status" value="1"/>
</dbReference>
<proteinExistence type="predicted"/>
<dbReference type="Pfam" id="PF14559">
    <property type="entry name" value="TPR_19"/>
    <property type="match status" value="2"/>
</dbReference>